<feature type="transmembrane region" description="Helical" evidence="11">
    <location>
        <begin position="244"/>
        <end position="265"/>
    </location>
</feature>
<feature type="transmembrane region" description="Helical" evidence="11">
    <location>
        <begin position="41"/>
        <end position="61"/>
    </location>
</feature>
<dbReference type="GO" id="GO:0015920">
    <property type="term" value="P:lipopolysaccharide transport"/>
    <property type="evidence" value="ECO:0007669"/>
    <property type="project" value="TreeGrafter"/>
</dbReference>
<evidence type="ECO:0000256" key="6">
    <source>
        <dbReference type="ARBA" id="ARBA00022692"/>
    </source>
</evidence>
<feature type="transmembrane region" description="Helical" evidence="11">
    <location>
        <begin position="155"/>
        <end position="184"/>
    </location>
</feature>
<protein>
    <recommendedName>
        <fullName evidence="11">Transport permease protein</fullName>
    </recommendedName>
</protein>
<keyword evidence="3 11" id="KW-0813">Transport</keyword>
<organism evidence="13 14">
    <name type="scientific">Paraburkholderia xenovorans (strain LB400)</name>
    <dbReference type="NCBI Taxonomy" id="266265"/>
    <lineage>
        <taxon>Bacteria</taxon>
        <taxon>Pseudomonadati</taxon>
        <taxon>Pseudomonadota</taxon>
        <taxon>Betaproteobacteria</taxon>
        <taxon>Burkholderiales</taxon>
        <taxon>Burkholderiaceae</taxon>
        <taxon>Paraburkholderia</taxon>
    </lineage>
</organism>
<evidence type="ECO:0000256" key="4">
    <source>
        <dbReference type="ARBA" id="ARBA00022475"/>
    </source>
</evidence>
<dbReference type="Proteomes" id="UP000001817">
    <property type="component" value="Chromosome 1"/>
</dbReference>
<keyword evidence="6 11" id="KW-0812">Transmembrane</keyword>
<dbReference type="STRING" id="266265.Bxe_A3799"/>
<dbReference type="PIRSF" id="PIRSF006648">
    <property type="entry name" value="DrrB"/>
    <property type="match status" value="1"/>
</dbReference>
<feature type="domain" description="ABC transmembrane type-2" evidence="12">
    <location>
        <begin position="42"/>
        <end position="268"/>
    </location>
</feature>
<evidence type="ECO:0000256" key="3">
    <source>
        <dbReference type="ARBA" id="ARBA00022448"/>
    </source>
</evidence>
<dbReference type="GO" id="GO:0140359">
    <property type="term" value="F:ABC-type transporter activity"/>
    <property type="evidence" value="ECO:0007669"/>
    <property type="project" value="InterPro"/>
</dbReference>
<accession>Q144P0</accession>
<keyword evidence="14" id="KW-1185">Reference proteome</keyword>
<evidence type="ECO:0000256" key="10">
    <source>
        <dbReference type="ARBA" id="ARBA00023136"/>
    </source>
</evidence>
<dbReference type="Pfam" id="PF01061">
    <property type="entry name" value="ABC2_membrane"/>
    <property type="match status" value="1"/>
</dbReference>
<dbReference type="InterPro" id="IPR013525">
    <property type="entry name" value="ABC2_TM"/>
</dbReference>
<dbReference type="PROSITE" id="PS51012">
    <property type="entry name" value="ABC_TM2"/>
    <property type="match status" value="1"/>
</dbReference>
<evidence type="ECO:0000256" key="7">
    <source>
        <dbReference type="ARBA" id="ARBA00022903"/>
    </source>
</evidence>
<evidence type="ECO:0000259" key="12">
    <source>
        <dbReference type="PROSITE" id="PS51012"/>
    </source>
</evidence>
<feature type="transmembrane region" description="Helical" evidence="11">
    <location>
        <begin position="81"/>
        <end position="102"/>
    </location>
</feature>
<evidence type="ECO:0000256" key="2">
    <source>
        <dbReference type="ARBA" id="ARBA00007783"/>
    </source>
</evidence>
<dbReference type="GO" id="GO:0015774">
    <property type="term" value="P:polysaccharide transport"/>
    <property type="evidence" value="ECO:0007669"/>
    <property type="project" value="UniProtKB-KW"/>
</dbReference>
<keyword evidence="9" id="KW-0625">Polysaccharide transport</keyword>
<evidence type="ECO:0000256" key="5">
    <source>
        <dbReference type="ARBA" id="ARBA00022597"/>
    </source>
</evidence>
<dbReference type="OrthoDB" id="9786910at2"/>
<keyword evidence="5" id="KW-0762">Sugar transport</keyword>
<keyword evidence="4 11" id="KW-1003">Cell membrane</keyword>
<keyword evidence="8 11" id="KW-1133">Transmembrane helix</keyword>
<keyword evidence="7" id="KW-0972">Capsule biogenesis/degradation</keyword>
<evidence type="ECO:0000256" key="1">
    <source>
        <dbReference type="ARBA" id="ARBA00004651"/>
    </source>
</evidence>
<dbReference type="KEGG" id="bxb:DR64_1476"/>
<dbReference type="AlphaFoldDB" id="Q144P0"/>
<gene>
    <name evidence="13" type="ORF">Bxe_A3799</name>
</gene>
<comment type="similarity">
    <text evidence="2 11">Belongs to the ABC-2 integral membrane protein family.</text>
</comment>
<evidence type="ECO:0000256" key="8">
    <source>
        <dbReference type="ARBA" id="ARBA00022989"/>
    </source>
</evidence>
<feature type="transmembrane region" description="Helical" evidence="11">
    <location>
        <begin position="122"/>
        <end position="149"/>
    </location>
</feature>
<evidence type="ECO:0000313" key="14">
    <source>
        <dbReference type="Proteomes" id="UP000001817"/>
    </source>
</evidence>
<dbReference type="eggNOG" id="COG1682">
    <property type="taxonomic scope" value="Bacteria"/>
</dbReference>
<dbReference type="KEGG" id="bxe:Bxe_A3799"/>
<dbReference type="PATRIC" id="fig|266265.5.peg.690"/>
<evidence type="ECO:0000313" key="13">
    <source>
        <dbReference type="EMBL" id="ABE29199.1"/>
    </source>
</evidence>
<feature type="transmembrane region" description="Helical" evidence="11">
    <location>
        <begin position="191"/>
        <end position="209"/>
    </location>
</feature>
<sequence length="276" mass="30902">MNPHAPYSTGPLSVVRSVTNHRQLIRQLVAREVVGRYRGSIMGLAWSFLNPLLMLIIYTFVFSVVFKARWGTGGTEDRSEFALILFAGLIMHTLFSECVIRAPGVVLGNANYVKKVVFPLEILCWVSLGSALFHALVSCGVLLVAMVVIRHTMPWTVVLFPLVLIPFVLGVIGLSWALAAFGVFVRDIGQLMGMVTTILMFLTPIFYPVTSLPERFRVWVYLNPLTWVVEQARNTLIFGKVPSFHGWAISMILGALVAWGGFWLFQRLRRGFSDVI</sequence>
<comment type="subcellular location">
    <subcellularLocation>
        <location evidence="11">Cell inner membrane</location>
        <topology evidence="11">Multi-pass membrane protein</topology>
    </subcellularLocation>
    <subcellularLocation>
        <location evidence="1">Cell membrane</location>
        <topology evidence="1">Multi-pass membrane protein</topology>
    </subcellularLocation>
</comment>
<dbReference type="RefSeq" id="WP_011486995.1">
    <property type="nucleotide sequence ID" value="NC_007951.1"/>
</dbReference>
<dbReference type="GO" id="GO:0043190">
    <property type="term" value="C:ATP-binding cassette (ABC) transporter complex"/>
    <property type="evidence" value="ECO:0007669"/>
    <property type="project" value="InterPro"/>
</dbReference>
<dbReference type="PRINTS" id="PR00164">
    <property type="entry name" value="ABC2TRNSPORT"/>
</dbReference>
<dbReference type="PANTHER" id="PTHR30413">
    <property type="entry name" value="INNER MEMBRANE TRANSPORT PERMEASE"/>
    <property type="match status" value="1"/>
</dbReference>
<dbReference type="EMBL" id="CP000270">
    <property type="protein sequence ID" value="ABE29199.1"/>
    <property type="molecule type" value="Genomic_DNA"/>
</dbReference>
<dbReference type="InterPro" id="IPR000412">
    <property type="entry name" value="ABC_2_transport"/>
</dbReference>
<reference evidence="13 14" key="1">
    <citation type="journal article" date="2006" name="Proc. Natl. Acad. Sci. U.S.A.">
        <title>Burkholderia xenovorans LB400 harbors a multi-replicon, 9.73-Mbp genome shaped for versatility.</title>
        <authorList>
            <person name="Chain P.S."/>
            <person name="Denef V.J."/>
            <person name="Konstantinidis K.T."/>
            <person name="Vergez L.M."/>
            <person name="Agullo L."/>
            <person name="Reyes V.L."/>
            <person name="Hauser L."/>
            <person name="Cordova M."/>
            <person name="Gomez L."/>
            <person name="Gonzalez M."/>
            <person name="Land M."/>
            <person name="Lao V."/>
            <person name="Larimer F."/>
            <person name="LiPuma J.J."/>
            <person name="Mahenthiralingam E."/>
            <person name="Malfatti S.A."/>
            <person name="Marx C.J."/>
            <person name="Parnell J.J."/>
            <person name="Ramette A."/>
            <person name="Richardson P."/>
            <person name="Seeger M."/>
            <person name="Smith D."/>
            <person name="Spilker T."/>
            <person name="Sul W.J."/>
            <person name="Tsoi T.V."/>
            <person name="Ulrich L.E."/>
            <person name="Zhulin I.B."/>
            <person name="Tiedje J.M."/>
        </authorList>
    </citation>
    <scope>NUCLEOTIDE SEQUENCE [LARGE SCALE GENOMIC DNA]</scope>
    <source>
        <strain evidence="13 14">LB400</strain>
    </source>
</reference>
<dbReference type="PANTHER" id="PTHR30413:SF10">
    <property type="entry name" value="CAPSULE POLYSACCHARIDE EXPORT INNER-MEMBRANE PROTEIN CTRC"/>
    <property type="match status" value="1"/>
</dbReference>
<dbReference type="InterPro" id="IPR047817">
    <property type="entry name" value="ABC2_TM_bact-type"/>
</dbReference>
<keyword evidence="10 11" id="KW-0472">Membrane</keyword>
<name>Q144P0_PARXL</name>
<evidence type="ECO:0000256" key="9">
    <source>
        <dbReference type="ARBA" id="ARBA00023047"/>
    </source>
</evidence>
<proteinExistence type="inferred from homology"/>
<evidence type="ECO:0000256" key="11">
    <source>
        <dbReference type="RuleBase" id="RU361157"/>
    </source>
</evidence>